<dbReference type="Proteomes" id="UP000646749">
    <property type="component" value="Unassembled WGS sequence"/>
</dbReference>
<evidence type="ECO:0000313" key="3">
    <source>
        <dbReference type="Proteomes" id="UP000646749"/>
    </source>
</evidence>
<keyword evidence="3" id="KW-1185">Reference proteome</keyword>
<proteinExistence type="predicted"/>
<feature type="domain" description="Right handed beta helix" evidence="1">
    <location>
        <begin position="212"/>
        <end position="323"/>
    </location>
</feature>
<dbReference type="EMBL" id="BONW01000001">
    <property type="protein sequence ID" value="GIG85408.1"/>
    <property type="molecule type" value="Genomic_DNA"/>
</dbReference>
<gene>
    <name evidence="2" type="ORF">Pen02_03440</name>
</gene>
<protein>
    <recommendedName>
        <fullName evidence="1">Right handed beta helix domain-containing protein</fullName>
    </recommendedName>
</protein>
<organism evidence="2 3">
    <name type="scientific">Plantactinospora endophytica</name>
    <dbReference type="NCBI Taxonomy" id="673535"/>
    <lineage>
        <taxon>Bacteria</taxon>
        <taxon>Bacillati</taxon>
        <taxon>Actinomycetota</taxon>
        <taxon>Actinomycetes</taxon>
        <taxon>Micromonosporales</taxon>
        <taxon>Micromonosporaceae</taxon>
        <taxon>Plantactinospora</taxon>
    </lineage>
</organism>
<name>A0ABQ4DSH0_9ACTN</name>
<dbReference type="InterPro" id="IPR011050">
    <property type="entry name" value="Pectin_lyase_fold/virulence"/>
</dbReference>
<reference evidence="2 3" key="1">
    <citation type="submission" date="2021-01" db="EMBL/GenBank/DDBJ databases">
        <title>Whole genome shotgun sequence of Plantactinospora endophytica NBRC 110450.</title>
        <authorList>
            <person name="Komaki H."/>
            <person name="Tamura T."/>
        </authorList>
    </citation>
    <scope>NUCLEOTIDE SEQUENCE [LARGE SCALE GENOMIC DNA]</scope>
    <source>
        <strain evidence="2 3">NBRC 110450</strain>
    </source>
</reference>
<dbReference type="SUPFAM" id="SSF51126">
    <property type="entry name" value="Pectin lyase-like"/>
    <property type="match status" value="1"/>
</dbReference>
<accession>A0ABQ4DSH0</accession>
<evidence type="ECO:0000313" key="2">
    <source>
        <dbReference type="EMBL" id="GIG85408.1"/>
    </source>
</evidence>
<comment type="caution">
    <text evidence="2">The sequence shown here is derived from an EMBL/GenBank/DDBJ whole genome shotgun (WGS) entry which is preliminary data.</text>
</comment>
<dbReference type="InterPro" id="IPR039448">
    <property type="entry name" value="Beta_helix"/>
</dbReference>
<dbReference type="InterPro" id="IPR012334">
    <property type="entry name" value="Pectin_lyas_fold"/>
</dbReference>
<dbReference type="RefSeq" id="WP_203864076.1">
    <property type="nucleotide sequence ID" value="NZ_BONW01000001.1"/>
</dbReference>
<evidence type="ECO:0000259" key="1">
    <source>
        <dbReference type="Pfam" id="PF13229"/>
    </source>
</evidence>
<dbReference type="Pfam" id="PF13229">
    <property type="entry name" value="Beta_helix"/>
    <property type="match status" value="1"/>
</dbReference>
<sequence>MAATLPGPAVAAAEAVDKTFNAGTKVDAVAVVEGPLSLRDPRVGCLLDGSDEAAKLNAAFALLPGGGEVYLPPGTLGLGTEVTLPANVSLTGASLGASVIRPAAGYTGRLVSTGGWNRISHLQFHGAGTSGVLLTIRRARSMFSQLHLSNSGAHAIEFVGTAPNTSAHANKLTDINIDDCVGTGIVIGPYGYDNEFLNTWIGECQVGMRISSGSCLLENLHVWGCRGNGVELRRSADGTIFQNVYLETNGTGGTGSGLNAWQVTGTQIVGGRLWRNATNGASFDACPRSRVTGLDVYENGDAGVRGHDSSYCQVIGNQFYDLGTPKRQGRPIITSGTSDRWLISDNVMLAGDHLRGGKLLVGANNLLATNME</sequence>
<dbReference type="Gene3D" id="2.160.20.10">
    <property type="entry name" value="Single-stranded right-handed beta-helix, Pectin lyase-like"/>
    <property type="match status" value="1"/>
</dbReference>